<dbReference type="SUPFAM" id="SSF48452">
    <property type="entry name" value="TPR-like"/>
    <property type="match status" value="1"/>
</dbReference>
<organism evidence="2 3">
    <name type="scientific">Candidatus Methylumidiphilus alinenensis</name>
    <dbReference type="NCBI Taxonomy" id="2202197"/>
    <lineage>
        <taxon>Bacteria</taxon>
        <taxon>Pseudomonadati</taxon>
        <taxon>Pseudomonadota</taxon>
        <taxon>Gammaproteobacteria</taxon>
        <taxon>Methylococcales</taxon>
        <taxon>Candidatus Methylumidiphilus</taxon>
    </lineage>
</organism>
<dbReference type="Pfam" id="PF13975">
    <property type="entry name" value="gag-asp_proteas"/>
    <property type="match status" value="1"/>
</dbReference>
<comment type="caution">
    <text evidence="2">The sequence shown here is derived from an EMBL/GenBank/DDBJ whole genome shotgun (WGS) entry which is preliminary data.</text>
</comment>
<name>A0A2W4QPF3_9GAMM</name>
<keyword evidence="1" id="KW-0472">Membrane</keyword>
<reference evidence="2 3" key="1">
    <citation type="journal article" date="2018" name="Aquat. Microb. Ecol.">
        <title>Gammaproteobacterial methanotrophs dominate.</title>
        <authorList>
            <person name="Rissanen A.J."/>
            <person name="Saarenheimo J."/>
            <person name="Tiirola M."/>
            <person name="Peura S."/>
            <person name="Aalto S.L."/>
            <person name="Karvinen A."/>
            <person name="Nykanen H."/>
        </authorList>
    </citation>
    <scope>NUCLEOTIDE SEQUENCE [LARGE SCALE GENOMIC DNA]</scope>
    <source>
        <strain evidence="2">AMbin10</strain>
    </source>
</reference>
<dbReference type="Gene3D" id="2.40.70.10">
    <property type="entry name" value="Acid Proteases"/>
    <property type="match status" value="1"/>
</dbReference>
<dbReference type="InterPro" id="IPR001969">
    <property type="entry name" value="Aspartic_peptidase_AS"/>
</dbReference>
<dbReference type="InterPro" id="IPR011990">
    <property type="entry name" value="TPR-like_helical_dom_sf"/>
</dbReference>
<dbReference type="EMBL" id="QJPH01000438">
    <property type="protein sequence ID" value="PZN74031.1"/>
    <property type="molecule type" value="Genomic_DNA"/>
</dbReference>
<protein>
    <submittedName>
        <fullName evidence="2">Uncharacterized protein</fullName>
    </submittedName>
</protein>
<dbReference type="NCBIfam" id="TIGR02281">
    <property type="entry name" value="clan_AA_DTGA"/>
    <property type="match status" value="1"/>
</dbReference>
<dbReference type="GO" id="GO:0004190">
    <property type="term" value="F:aspartic-type endopeptidase activity"/>
    <property type="evidence" value="ECO:0007669"/>
    <property type="project" value="InterPro"/>
</dbReference>
<evidence type="ECO:0000256" key="1">
    <source>
        <dbReference type="SAM" id="Phobius"/>
    </source>
</evidence>
<sequence>MPIVTEKKCPKHPLRQVIGKCRKCNRFICDICVPYGTNRLICVECNLFSNRIKAAVLMVLVAVMGAYIYFELIPKYGWFKYECDRVKVLKQCNEFIINDKSKSCLIMSDEFFEKCGYYDQLHRYRNAAARRLSEWKIALESANILIDVYPDNAELRWMRGGTLEEKGDLRLAVNDYEQSLALMPRATQTPFHLASLYQRLGEPCSGVSPLEQYSYYHPDQSENANRLLNKLYSDPRCSTMHGSGKAKIKISQDGHPIISQALINGVHAGRFMIDTGATVVVLSSAFAEKIGIHYQEWPACLSQTANGMADGHFGYVDQVAVQGVEARHIQTIVTKNLGGVDGLLGLSFLSRFKINMDAEKGYISLSQKN</sequence>
<evidence type="ECO:0000313" key="2">
    <source>
        <dbReference type="EMBL" id="PZN74031.1"/>
    </source>
</evidence>
<accession>A0A2W4QPF3</accession>
<keyword evidence="1" id="KW-0812">Transmembrane</keyword>
<dbReference type="Proteomes" id="UP000249396">
    <property type="component" value="Unassembled WGS sequence"/>
</dbReference>
<dbReference type="SUPFAM" id="SSF50630">
    <property type="entry name" value="Acid proteases"/>
    <property type="match status" value="1"/>
</dbReference>
<dbReference type="InterPro" id="IPR021109">
    <property type="entry name" value="Peptidase_aspartic_dom_sf"/>
</dbReference>
<feature type="transmembrane region" description="Helical" evidence="1">
    <location>
        <begin position="52"/>
        <end position="70"/>
    </location>
</feature>
<gene>
    <name evidence="2" type="ORF">DM484_21940</name>
</gene>
<dbReference type="CDD" id="cd05483">
    <property type="entry name" value="retropepsin_like_bacteria"/>
    <property type="match status" value="1"/>
</dbReference>
<dbReference type="AlphaFoldDB" id="A0A2W4QPF3"/>
<keyword evidence="1" id="KW-1133">Transmembrane helix</keyword>
<dbReference type="PROSITE" id="PS00141">
    <property type="entry name" value="ASP_PROTEASE"/>
    <property type="match status" value="1"/>
</dbReference>
<dbReference type="Gene3D" id="1.25.40.10">
    <property type="entry name" value="Tetratricopeptide repeat domain"/>
    <property type="match status" value="1"/>
</dbReference>
<dbReference type="InterPro" id="IPR011969">
    <property type="entry name" value="Clan_AA_Asp_peptidase_C"/>
</dbReference>
<proteinExistence type="predicted"/>
<dbReference type="InterPro" id="IPR034122">
    <property type="entry name" value="Retropepsin-like_bacterial"/>
</dbReference>
<evidence type="ECO:0000313" key="3">
    <source>
        <dbReference type="Proteomes" id="UP000249396"/>
    </source>
</evidence>
<dbReference type="GO" id="GO:0006508">
    <property type="term" value="P:proteolysis"/>
    <property type="evidence" value="ECO:0007669"/>
    <property type="project" value="InterPro"/>
</dbReference>